<dbReference type="GO" id="GO:0016887">
    <property type="term" value="F:ATP hydrolysis activity"/>
    <property type="evidence" value="ECO:0007669"/>
    <property type="project" value="InterPro"/>
</dbReference>
<gene>
    <name evidence="7" type="ORF">KHC33_01510</name>
</gene>
<evidence type="ECO:0000256" key="2">
    <source>
        <dbReference type="ARBA" id="ARBA00022448"/>
    </source>
</evidence>
<dbReference type="SMART" id="SM00382">
    <property type="entry name" value="AAA"/>
    <property type="match status" value="1"/>
</dbReference>
<dbReference type="GO" id="GO:0016020">
    <property type="term" value="C:membrane"/>
    <property type="evidence" value="ECO:0007669"/>
    <property type="project" value="InterPro"/>
</dbReference>
<dbReference type="Proteomes" id="UP000680656">
    <property type="component" value="Chromosome"/>
</dbReference>
<keyword evidence="5" id="KW-0812">Transmembrane</keyword>
<dbReference type="InterPro" id="IPR003593">
    <property type="entry name" value="AAA+_ATPase"/>
</dbReference>
<keyword evidence="8" id="KW-1185">Reference proteome</keyword>
<reference evidence="7 8" key="1">
    <citation type="submission" date="2021-05" db="EMBL/GenBank/DDBJ databases">
        <title>A novel Methanospirillum isolate from a pyrite-forming mixed culture.</title>
        <authorList>
            <person name="Bunk B."/>
            <person name="Sproer C."/>
            <person name="Spring S."/>
            <person name="Pester M."/>
        </authorList>
    </citation>
    <scope>NUCLEOTIDE SEQUENCE [LARGE SCALE GENOMIC DNA]</scope>
    <source>
        <strain evidence="7 8">J.3.6.1-F.2.7.3</strain>
    </source>
</reference>
<organism evidence="7 8">
    <name type="scientific">Methanospirillum purgamenti</name>
    <dbReference type="NCBI Taxonomy" id="2834276"/>
    <lineage>
        <taxon>Archaea</taxon>
        <taxon>Methanobacteriati</taxon>
        <taxon>Methanobacteriota</taxon>
        <taxon>Stenosarchaea group</taxon>
        <taxon>Methanomicrobia</taxon>
        <taxon>Methanomicrobiales</taxon>
        <taxon>Methanospirillaceae</taxon>
        <taxon>Methanospirillum</taxon>
    </lineage>
</organism>
<dbReference type="GO" id="GO:0005524">
    <property type="term" value="F:ATP binding"/>
    <property type="evidence" value="ECO:0007669"/>
    <property type="project" value="UniProtKB-KW"/>
</dbReference>
<proteinExistence type="inferred from homology"/>
<dbReference type="InterPro" id="IPR015860">
    <property type="entry name" value="ABC_transpr_TagH-like"/>
</dbReference>
<evidence type="ECO:0000256" key="4">
    <source>
        <dbReference type="ARBA" id="ARBA00022840"/>
    </source>
</evidence>
<keyword evidence="5" id="KW-1133">Transmembrane helix</keyword>
<dbReference type="InterPro" id="IPR050683">
    <property type="entry name" value="Bact_Polysacc_Export_ATP-bd"/>
</dbReference>
<dbReference type="Pfam" id="PF14524">
    <property type="entry name" value="Wzt_C"/>
    <property type="match status" value="1"/>
</dbReference>
<dbReference type="GeneID" id="65095820"/>
<accession>A0A8E7AX10</accession>
<keyword evidence="4 7" id="KW-0067">ATP-binding</keyword>
<dbReference type="CDD" id="cd10147">
    <property type="entry name" value="Wzt_C-like"/>
    <property type="match status" value="1"/>
</dbReference>
<evidence type="ECO:0000256" key="5">
    <source>
        <dbReference type="SAM" id="Phobius"/>
    </source>
</evidence>
<protein>
    <submittedName>
        <fullName evidence="7">ABC transporter ATP-binding protein</fullName>
    </submittedName>
</protein>
<evidence type="ECO:0000256" key="3">
    <source>
        <dbReference type="ARBA" id="ARBA00022741"/>
    </source>
</evidence>
<dbReference type="PANTHER" id="PTHR46743:SF2">
    <property type="entry name" value="TEICHOIC ACIDS EXPORT ATP-BINDING PROTEIN TAGH"/>
    <property type="match status" value="1"/>
</dbReference>
<dbReference type="InterPro" id="IPR003439">
    <property type="entry name" value="ABC_transporter-like_ATP-bd"/>
</dbReference>
<keyword evidence="5" id="KW-0472">Membrane</keyword>
<sequence>MTDNAIEVVNLSKMFKLYPSQGKRLIDYASFGKKHLYQEFWALRDISLTVPKGTTFGILGQNGSGKSTLLSILAGVLEPTSGSFMVSGKVSAILELGAGFHPEFTGRTNTYMYGSIMGLSKEDITLRLPDIIHFSELGEFIDQPLRTYSSGMYARLAFSVAVNVDADILIVDEALSVGDALFQHRCFRKIHELKESGKTILYVGHDTEAVRSLCDHAMILDAGKMLQIGDSAKISNQYLAMISEREQKYYETNVIESGRTPDENWECTYNFIEHLSHAEKKMVHTSYIREMNIEIGSIPRKTIFAHPPSDIQYSVVIPSNSMLSFAIGIYPSAYDFIPDGVQFRIFIDKQEIFSRILEPKKNPSDRGWHNQLIDMSEYAGKKVKIRFNTEGSGQDISYCWGGWGWVRLFTIREGTTFDSPATSSNRLRTDSRITTAISTPLNDKSQNNCVITGNRKVIVEEVIFKKTDGSLCNNFISGEKIIIEVIIHALQTVNEPFYVGTIIFNKNTRIAGSNTHLHNCDIPQINSGEKYKITFSYQCILRHGLYSITAAIGIITGVTTFQVIEYFHRVSDKYFFQITQDDMCDGIVDLCDGVFVEPIDKL</sequence>
<keyword evidence="2" id="KW-0813">Transport</keyword>
<keyword evidence="3" id="KW-0547">Nucleotide-binding</keyword>
<dbReference type="PROSITE" id="PS50893">
    <property type="entry name" value="ABC_TRANSPORTER_2"/>
    <property type="match status" value="1"/>
</dbReference>
<dbReference type="GO" id="GO:0140359">
    <property type="term" value="F:ABC-type transporter activity"/>
    <property type="evidence" value="ECO:0007669"/>
    <property type="project" value="InterPro"/>
</dbReference>
<dbReference type="CDD" id="cd03220">
    <property type="entry name" value="ABC_KpsT_Wzt"/>
    <property type="match status" value="1"/>
</dbReference>
<dbReference type="Gene3D" id="3.40.50.300">
    <property type="entry name" value="P-loop containing nucleotide triphosphate hydrolases"/>
    <property type="match status" value="1"/>
</dbReference>
<evidence type="ECO:0000313" key="8">
    <source>
        <dbReference type="Proteomes" id="UP000680656"/>
    </source>
</evidence>
<dbReference type="InterPro" id="IPR027417">
    <property type="entry name" value="P-loop_NTPase"/>
</dbReference>
<dbReference type="AlphaFoldDB" id="A0A8E7AX10"/>
<dbReference type="EMBL" id="CP075546">
    <property type="protein sequence ID" value="QVV89242.1"/>
    <property type="molecule type" value="Genomic_DNA"/>
</dbReference>
<evidence type="ECO:0000313" key="7">
    <source>
        <dbReference type="EMBL" id="QVV89242.1"/>
    </source>
</evidence>
<dbReference type="KEGG" id="mrtj:KHC33_01510"/>
<comment type="similarity">
    <text evidence="1">Belongs to the ABC transporter superfamily.</text>
</comment>
<dbReference type="RefSeq" id="WP_214420042.1">
    <property type="nucleotide sequence ID" value="NZ_CP075546.1"/>
</dbReference>
<name>A0A8E7AX10_9EURY</name>
<dbReference type="Gene3D" id="2.70.50.60">
    <property type="entry name" value="abc- transporter (atp binding component) like domain"/>
    <property type="match status" value="1"/>
</dbReference>
<evidence type="ECO:0000259" key="6">
    <source>
        <dbReference type="PROSITE" id="PS50893"/>
    </source>
</evidence>
<dbReference type="Pfam" id="PF00005">
    <property type="entry name" value="ABC_tran"/>
    <property type="match status" value="1"/>
</dbReference>
<feature type="domain" description="ABC transporter" evidence="6">
    <location>
        <begin position="26"/>
        <end position="247"/>
    </location>
</feature>
<feature type="transmembrane region" description="Helical" evidence="5">
    <location>
        <begin position="544"/>
        <end position="564"/>
    </location>
</feature>
<dbReference type="PANTHER" id="PTHR46743">
    <property type="entry name" value="TEICHOIC ACIDS EXPORT ATP-BINDING PROTEIN TAGH"/>
    <property type="match status" value="1"/>
</dbReference>
<dbReference type="SUPFAM" id="SSF52540">
    <property type="entry name" value="P-loop containing nucleoside triphosphate hydrolases"/>
    <property type="match status" value="1"/>
</dbReference>
<dbReference type="InterPro" id="IPR029439">
    <property type="entry name" value="Wzt_C"/>
</dbReference>
<evidence type="ECO:0000256" key="1">
    <source>
        <dbReference type="ARBA" id="ARBA00005417"/>
    </source>
</evidence>